<reference evidence="1 2" key="1">
    <citation type="submission" date="2019-03" db="EMBL/GenBank/DDBJ databases">
        <title>Single cell metagenomics reveals metabolic interactions within the superorganism composed of flagellate Streblomastix strix and complex community of Bacteroidetes bacteria on its surface.</title>
        <authorList>
            <person name="Treitli S.C."/>
            <person name="Kolisko M."/>
            <person name="Husnik F."/>
            <person name="Keeling P."/>
            <person name="Hampl V."/>
        </authorList>
    </citation>
    <scope>NUCLEOTIDE SEQUENCE [LARGE SCALE GENOMIC DNA]</scope>
    <source>
        <strain evidence="1">ST1C</strain>
    </source>
</reference>
<protein>
    <submittedName>
        <fullName evidence="1">Uncharacterized protein</fullName>
    </submittedName>
</protein>
<gene>
    <name evidence="1" type="ORF">EZS28_047012</name>
</gene>
<evidence type="ECO:0000313" key="1">
    <source>
        <dbReference type="EMBL" id="KAA6357461.1"/>
    </source>
</evidence>
<sequence length="153" mass="17245">MIGLTRNVIGLIGIGPDILLKILSELILLSNAFQFIGINKKTFQLKNHSRFYKIIETLNCQKAILNPDPTDIEFSDVDGGNKQHIAIFVGQNLGVNVFYKGKSTSGITEFRNNQIARLKFDSEKDIVTHFIDNVQQPTFISGIKEKVRFVVCF</sequence>
<name>A0A5J4TIV2_9EUKA</name>
<comment type="caution">
    <text evidence="1">The sequence shown here is derived from an EMBL/GenBank/DDBJ whole genome shotgun (WGS) entry which is preliminary data.</text>
</comment>
<evidence type="ECO:0000313" key="2">
    <source>
        <dbReference type="Proteomes" id="UP000324800"/>
    </source>
</evidence>
<dbReference type="EMBL" id="SNRW01031371">
    <property type="protein sequence ID" value="KAA6357461.1"/>
    <property type="molecule type" value="Genomic_DNA"/>
</dbReference>
<proteinExistence type="predicted"/>
<dbReference type="Proteomes" id="UP000324800">
    <property type="component" value="Unassembled WGS sequence"/>
</dbReference>
<organism evidence="1 2">
    <name type="scientific">Streblomastix strix</name>
    <dbReference type="NCBI Taxonomy" id="222440"/>
    <lineage>
        <taxon>Eukaryota</taxon>
        <taxon>Metamonada</taxon>
        <taxon>Preaxostyla</taxon>
        <taxon>Oxymonadida</taxon>
        <taxon>Streblomastigidae</taxon>
        <taxon>Streblomastix</taxon>
    </lineage>
</organism>
<accession>A0A5J4TIV2</accession>
<dbReference type="AlphaFoldDB" id="A0A5J4TIV2"/>